<dbReference type="SUPFAM" id="SSF53850">
    <property type="entry name" value="Periplasmic binding protein-like II"/>
    <property type="match status" value="1"/>
</dbReference>
<dbReference type="PANTHER" id="PTHR11557:SF0">
    <property type="entry name" value="PORPHOBILINOGEN DEAMINASE"/>
    <property type="match status" value="1"/>
</dbReference>
<dbReference type="SUPFAM" id="SSF54782">
    <property type="entry name" value="Porphobilinogen deaminase (hydroxymethylbilane synthase), C-terminal domain"/>
    <property type="match status" value="1"/>
</dbReference>
<evidence type="ECO:0000256" key="7">
    <source>
        <dbReference type="ARBA" id="ARBA00048169"/>
    </source>
</evidence>
<feature type="domain" description="Porphobilinogen deaminase C-terminal" evidence="10">
    <location>
        <begin position="229"/>
        <end position="295"/>
    </location>
</feature>
<evidence type="ECO:0000256" key="3">
    <source>
        <dbReference type="ARBA" id="ARBA00005638"/>
    </source>
</evidence>
<dbReference type="PIRSF" id="PIRSF001438">
    <property type="entry name" value="4pyrrol_synth_OHMeBilane_synth"/>
    <property type="match status" value="1"/>
</dbReference>
<dbReference type="Pfam" id="PF01379">
    <property type="entry name" value="Porphobil_deam"/>
    <property type="match status" value="1"/>
</dbReference>
<dbReference type="FunFam" id="3.40.190.10:FF:000005">
    <property type="entry name" value="Porphobilinogen deaminase"/>
    <property type="match status" value="1"/>
</dbReference>
<dbReference type="HAMAP" id="MF_00260">
    <property type="entry name" value="Porphobil_deam"/>
    <property type="match status" value="1"/>
</dbReference>
<reference evidence="11 12" key="1">
    <citation type="submission" date="2020-08" db="EMBL/GenBank/DDBJ databases">
        <title>Genomic Encyclopedia of Type Strains, Phase IV (KMG-IV): sequencing the most valuable type-strain genomes for metagenomic binning, comparative biology and taxonomic classification.</title>
        <authorList>
            <person name="Goeker M."/>
        </authorList>
    </citation>
    <scope>NUCLEOTIDE SEQUENCE [LARGE SCALE GENOMIC DNA]</scope>
    <source>
        <strain evidence="11 12">DSM 29514</strain>
    </source>
</reference>
<comment type="function">
    <text evidence="1 8">Tetrapolymerization of the monopyrrole PBG into the hydroxymethylbilane pre-uroporphyrinogen in several discrete steps.</text>
</comment>
<dbReference type="PROSITE" id="PS00533">
    <property type="entry name" value="PORPHOBILINOGEN_DEAM"/>
    <property type="match status" value="1"/>
</dbReference>
<dbReference type="Proteomes" id="UP000519897">
    <property type="component" value="Unassembled WGS sequence"/>
</dbReference>
<comment type="catalytic activity">
    <reaction evidence="7 8">
        <text>4 porphobilinogen + H2O = hydroxymethylbilane + 4 NH4(+)</text>
        <dbReference type="Rhea" id="RHEA:13185"/>
        <dbReference type="ChEBI" id="CHEBI:15377"/>
        <dbReference type="ChEBI" id="CHEBI:28938"/>
        <dbReference type="ChEBI" id="CHEBI:57845"/>
        <dbReference type="ChEBI" id="CHEBI:58126"/>
        <dbReference type="EC" id="2.5.1.61"/>
    </reaction>
</comment>
<feature type="domain" description="Porphobilinogen deaminase N-terminal" evidence="9">
    <location>
        <begin position="6"/>
        <end position="215"/>
    </location>
</feature>
<evidence type="ECO:0000256" key="2">
    <source>
        <dbReference type="ARBA" id="ARBA00004735"/>
    </source>
</evidence>
<evidence type="ECO:0000259" key="10">
    <source>
        <dbReference type="Pfam" id="PF03900"/>
    </source>
</evidence>
<gene>
    <name evidence="8" type="primary">hemC</name>
    <name evidence="11" type="ORF">GGQ72_003236</name>
</gene>
<dbReference type="AlphaFoldDB" id="A0A7W6LHV9"/>
<protein>
    <recommendedName>
        <fullName evidence="8">Porphobilinogen deaminase</fullName>
        <shortName evidence="8">PBG</shortName>
        <ecNumber evidence="8">2.5.1.61</ecNumber>
    </recommendedName>
    <alternativeName>
        <fullName evidence="8">Hydroxymethylbilane synthase</fullName>
        <shortName evidence="8">HMBS</shortName>
    </alternativeName>
    <alternativeName>
        <fullName evidence="8">Pre-uroporphyrinogen synthase</fullName>
    </alternativeName>
</protein>
<dbReference type="InterPro" id="IPR022417">
    <property type="entry name" value="Porphobilin_deaminase_N"/>
</dbReference>
<evidence type="ECO:0000313" key="12">
    <source>
        <dbReference type="Proteomes" id="UP000519897"/>
    </source>
</evidence>
<comment type="similarity">
    <text evidence="3 8">Belongs to the HMBS family.</text>
</comment>
<dbReference type="EMBL" id="JACIEC010000004">
    <property type="protein sequence ID" value="MBB4144679.1"/>
    <property type="molecule type" value="Genomic_DNA"/>
</dbReference>
<feature type="modified residue" description="S-(dipyrrolylmethanemethyl)cysteine" evidence="8">
    <location>
        <position position="244"/>
    </location>
</feature>
<dbReference type="GO" id="GO:0006782">
    <property type="term" value="P:protoporphyrinogen IX biosynthetic process"/>
    <property type="evidence" value="ECO:0007669"/>
    <property type="project" value="UniProtKB-UniRule"/>
</dbReference>
<comment type="miscellaneous">
    <text evidence="8">The porphobilinogen subunits are added to the dipyrromethane group.</text>
</comment>
<dbReference type="InterPro" id="IPR000860">
    <property type="entry name" value="HemC"/>
</dbReference>
<organism evidence="11 12">
    <name type="scientific">Rhizobium rhizoryzae</name>
    <dbReference type="NCBI Taxonomy" id="451876"/>
    <lineage>
        <taxon>Bacteria</taxon>
        <taxon>Pseudomonadati</taxon>
        <taxon>Pseudomonadota</taxon>
        <taxon>Alphaproteobacteria</taxon>
        <taxon>Hyphomicrobiales</taxon>
        <taxon>Rhizobiaceae</taxon>
        <taxon>Rhizobium/Agrobacterium group</taxon>
        <taxon>Rhizobium</taxon>
    </lineage>
</organism>
<proteinExistence type="inferred from homology"/>
<dbReference type="EC" id="2.5.1.61" evidence="8"/>
<dbReference type="Pfam" id="PF03900">
    <property type="entry name" value="Porphobil_deamC"/>
    <property type="match status" value="1"/>
</dbReference>
<evidence type="ECO:0000256" key="8">
    <source>
        <dbReference type="HAMAP-Rule" id="MF_00260"/>
    </source>
</evidence>
<evidence type="ECO:0000256" key="1">
    <source>
        <dbReference type="ARBA" id="ARBA00002869"/>
    </source>
</evidence>
<evidence type="ECO:0000256" key="6">
    <source>
        <dbReference type="ARBA" id="ARBA00023244"/>
    </source>
</evidence>
<comment type="pathway">
    <text evidence="2">Porphyrin-containing compound metabolism; protoporphyrin-IX biosynthesis; coproporphyrinogen-III from 5-aminolevulinate: step 2/4.</text>
</comment>
<name>A0A7W6LHV9_9HYPH</name>
<dbReference type="InterPro" id="IPR022419">
    <property type="entry name" value="Porphobilin_deaminase_cofac_BS"/>
</dbReference>
<keyword evidence="12" id="KW-1185">Reference proteome</keyword>
<accession>A0A7W6LHV9</accession>
<comment type="cofactor">
    <cofactor evidence="8">
        <name>dipyrromethane</name>
        <dbReference type="ChEBI" id="CHEBI:60342"/>
    </cofactor>
    <text evidence="8">Binds 1 dipyrromethane group covalently.</text>
</comment>
<dbReference type="RefSeq" id="WP_062556113.1">
    <property type="nucleotide sequence ID" value="NZ_CP049250.1"/>
</dbReference>
<dbReference type="NCBIfam" id="TIGR00212">
    <property type="entry name" value="hemC"/>
    <property type="match status" value="1"/>
</dbReference>
<evidence type="ECO:0000256" key="4">
    <source>
        <dbReference type="ARBA" id="ARBA00011245"/>
    </source>
</evidence>
<dbReference type="PRINTS" id="PR00151">
    <property type="entry name" value="PORPHBDMNASE"/>
</dbReference>
<dbReference type="InterPro" id="IPR022418">
    <property type="entry name" value="Porphobilinogen_deaminase_C"/>
</dbReference>
<comment type="subunit">
    <text evidence="4 8">Monomer.</text>
</comment>
<sequence length="309" mass="33463">MQTKPFRIGTRGSPLALAQASETRARLMAAHNLPEEMFEIVVLSTKGDRITDRSLAEVGGKGLFTEELEAQLLTGELDFAVHSSKDMPTLLPPGLEISAYLPREDFRDAFIGRTAPTLMELPEGATIGSSSLRRQALIRRRRPDISVIIFRGLVETRLRKLEEGQVDATLLALAGLNRLSMPDVATELMDPAEFPPAPAQGAICIESRIGDRRVLELLDAINHRPTWDAVSCERAFLAALDGSCRTPIAGYAVCDGDNLKFSGLILTPDGTKEHAVQMEGPRIDAGTIGVKAGTTVREAAGTGFFEGWV</sequence>
<evidence type="ECO:0000256" key="5">
    <source>
        <dbReference type="ARBA" id="ARBA00022679"/>
    </source>
</evidence>
<dbReference type="Gene3D" id="3.40.190.10">
    <property type="entry name" value="Periplasmic binding protein-like II"/>
    <property type="match status" value="2"/>
</dbReference>
<dbReference type="UniPathway" id="UPA00251">
    <property type="reaction ID" value="UER00319"/>
</dbReference>
<evidence type="ECO:0000313" key="11">
    <source>
        <dbReference type="EMBL" id="MBB4144679.1"/>
    </source>
</evidence>
<evidence type="ECO:0000259" key="9">
    <source>
        <dbReference type="Pfam" id="PF01379"/>
    </source>
</evidence>
<dbReference type="Gene3D" id="3.30.160.40">
    <property type="entry name" value="Porphobilinogen deaminase, C-terminal domain"/>
    <property type="match status" value="1"/>
</dbReference>
<keyword evidence="6 8" id="KW-0627">Porphyrin biosynthesis</keyword>
<keyword evidence="5 8" id="KW-0808">Transferase</keyword>
<dbReference type="InterPro" id="IPR036803">
    <property type="entry name" value="Porphobilinogen_deaminase_C_sf"/>
</dbReference>
<dbReference type="GO" id="GO:0005737">
    <property type="term" value="C:cytoplasm"/>
    <property type="evidence" value="ECO:0007669"/>
    <property type="project" value="UniProtKB-UniRule"/>
</dbReference>
<dbReference type="GO" id="GO:0004418">
    <property type="term" value="F:hydroxymethylbilane synthase activity"/>
    <property type="evidence" value="ECO:0007669"/>
    <property type="project" value="UniProtKB-UniRule"/>
</dbReference>
<comment type="caution">
    <text evidence="11">The sequence shown here is derived from an EMBL/GenBank/DDBJ whole genome shotgun (WGS) entry which is preliminary data.</text>
</comment>
<dbReference type="PANTHER" id="PTHR11557">
    <property type="entry name" value="PORPHOBILINOGEN DEAMINASE"/>
    <property type="match status" value="1"/>
</dbReference>